<organism evidence="1 2">
    <name type="scientific">Pelosinus propionicus DSM 13327</name>
    <dbReference type="NCBI Taxonomy" id="1123291"/>
    <lineage>
        <taxon>Bacteria</taxon>
        <taxon>Bacillati</taxon>
        <taxon>Bacillota</taxon>
        <taxon>Negativicutes</taxon>
        <taxon>Selenomonadales</taxon>
        <taxon>Sporomusaceae</taxon>
        <taxon>Pelosinus</taxon>
    </lineage>
</organism>
<evidence type="ECO:0000313" key="2">
    <source>
        <dbReference type="Proteomes" id="UP000199520"/>
    </source>
</evidence>
<sequence length="223" mass="25122">MSAFLGHIHYWLYHKIGRVVEREQLIFQKAEEMCGAAAEELQSQVWQIYGQPLPDTELGELIDHSNIHGWLQRQITIAETREAAFIKELLDTCGGAAQDIVLSAYAEHGKLCGEHAKSQEKYDGQRAAGIYQAVNDYILNGMPCDQGDVVTVNEADTVIWEGETCLQERNWTKAGVDKAFMKECYQKWFVGFVKALNPAFTYNQTADTLKGGPVNRHQILKEA</sequence>
<keyword evidence="2" id="KW-1185">Reference proteome</keyword>
<dbReference type="AlphaFoldDB" id="A0A1I4MFU9"/>
<reference evidence="2" key="1">
    <citation type="submission" date="2016-10" db="EMBL/GenBank/DDBJ databases">
        <authorList>
            <person name="Varghese N."/>
            <person name="Submissions S."/>
        </authorList>
    </citation>
    <scope>NUCLEOTIDE SEQUENCE [LARGE SCALE GENOMIC DNA]</scope>
    <source>
        <strain evidence="2">DSM 13327</strain>
    </source>
</reference>
<dbReference type="STRING" id="1123291.SAMN04490355_103337"/>
<evidence type="ECO:0000313" key="1">
    <source>
        <dbReference type="EMBL" id="SFM02154.1"/>
    </source>
</evidence>
<proteinExistence type="predicted"/>
<dbReference type="OrthoDB" id="9777242at2"/>
<dbReference type="EMBL" id="FOTS01000033">
    <property type="protein sequence ID" value="SFM02154.1"/>
    <property type="molecule type" value="Genomic_DNA"/>
</dbReference>
<gene>
    <name evidence="1" type="ORF">SAMN04490355_103337</name>
</gene>
<name>A0A1I4MFU9_9FIRM</name>
<dbReference type="RefSeq" id="WP_090939779.1">
    <property type="nucleotide sequence ID" value="NZ_FOTS01000033.1"/>
</dbReference>
<protein>
    <submittedName>
        <fullName evidence="1">Uncharacterized protein</fullName>
    </submittedName>
</protein>
<accession>A0A1I4MFU9</accession>
<dbReference type="Proteomes" id="UP000199520">
    <property type="component" value="Unassembled WGS sequence"/>
</dbReference>